<dbReference type="KEGG" id="crz:D1345_16795"/>
<feature type="transmembrane region" description="Helical" evidence="1">
    <location>
        <begin position="12"/>
        <end position="43"/>
    </location>
</feature>
<feature type="transmembrane region" description="Helical" evidence="1">
    <location>
        <begin position="55"/>
        <end position="79"/>
    </location>
</feature>
<reference evidence="2 3" key="1">
    <citation type="submission" date="2018-08" db="EMBL/GenBank/DDBJ databases">
        <title>Complete genome sequence of JP2-74.</title>
        <authorList>
            <person name="Wu L."/>
        </authorList>
    </citation>
    <scope>NUCLEOTIDE SEQUENCE [LARGE SCALE GENOMIC DNA]</scope>
    <source>
        <strain evidence="2 3">JP2-74</strain>
    </source>
</reference>
<dbReference type="EMBL" id="CP031968">
    <property type="protein sequence ID" value="AXT47733.1"/>
    <property type="molecule type" value="Genomic_DNA"/>
</dbReference>
<dbReference type="AlphaFoldDB" id="A0AAD0RTS2"/>
<keyword evidence="3" id="KW-1185">Reference proteome</keyword>
<dbReference type="RefSeq" id="WP_118268201.1">
    <property type="nucleotide sequence ID" value="NZ_CP031968.1"/>
</dbReference>
<accession>A0AAD0RTS2</accession>
<keyword evidence="1" id="KW-1133">Transmembrane helix</keyword>
<name>A0AAD0RTS2_9NEIS</name>
<proteinExistence type="predicted"/>
<sequence>MAEPISTTTTAGALATAALLTLIPGVDAAVVLGAFAGGAVFVISSSDISVSKKAVFFVLSFVAGIVAARGVATFVDWLLPEPVEVSNGVGALIASALAVKALLSLISAADSPEFFQKLRLLKGKEK</sequence>
<protein>
    <recommendedName>
        <fullName evidence="4">Phage holin</fullName>
    </recommendedName>
</protein>
<organism evidence="2 3">
    <name type="scientific">Chromobacterium rhizoryzae</name>
    <dbReference type="NCBI Taxonomy" id="1778675"/>
    <lineage>
        <taxon>Bacteria</taxon>
        <taxon>Pseudomonadati</taxon>
        <taxon>Pseudomonadota</taxon>
        <taxon>Betaproteobacteria</taxon>
        <taxon>Neisseriales</taxon>
        <taxon>Chromobacteriaceae</taxon>
        <taxon>Chromobacterium</taxon>
    </lineage>
</organism>
<dbReference type="InterPro" id="IPR032637">
    <property type="entry name" value="Phage_holin-like"/>
</dbReference>
<keyword evidence="1" id="KW-0472">Membrane</keyword>
<evidence type="ECO:0000313" key="2">
    <source>
        <dbReference type="EMBL" id="AXT47733.1"/>
    </source>
</evidence>
<keyword evidence="1" id="KW-0812">Transmembrane</keyword>
<feature type="transmembrane region" description="Helical" evidence="1">
    <location>
        <begin position="91"/>
        <end position="109"/>
    </location>
</feature>
<evidence type="ECO:0008006" key="4">
    <source>
        <dbReference type="Google" id="ProtNLM"/>
    </source>
</evidence>
<dbReference type="Proteomes" id="UP000259465">
    <property type="component" value="Chromosome"/>
</dbReference>
<evidence type="ECO:0000313" key="3">
    <source>
        <dbReference type="Proteomes" id="UP000259465"/>
    </source>
</evidence>
<dbReference type="Pfam" id="PF16931">
    <property type="entry name" value="Phage_holin_8"/>
    <property type="match status" value="1"/>
</dbReference>
<evidence type="ECO:0000256" key="1">
    <source>
        <dbReference type="SAM" id="Phobius"/>
    </source>
</evidence>
<gene>
    <name evidence="2" type="ORF">D1345_16795</name>
</gene>